<dbReference type="Gene3D" id="3.10.20.90">
    <property type="entry name" value="Phosphatidylinositol 3-kinase Catalytic Subunit, Chain A, domain 1"/>
    <property type="match status" value="1"/>
</dbReference>
<dbReference type="InterPro" id="IPR039732">
    <property type="entry name" value="Hub1/Ubl5"/>
</dbReference>
<organism evidence="2 3">
    <name type="scientific">Dendrobium chrysotoxum</name>
    <name type="common">Orchid</name>
    <dbReference type="NCBI Taxonomy" id="161865"/>
    <lineage>
        <taxon>Eukaryota</taxon>
        <taxon>Viridiplantae</taxon>
        <taxon>Streptophyta</taxon>
        <taxon>Embryophyta</taxon>
        <taxon>Tracheophyta</taxon>
        <taxon>Spermatophyta</taxon>
        <taxon>Magnoliopsida</taxon>
        <taxon>Liliopsida</taxon>
        <taxon>Asparagales</taxon>
        <taxon>Orchidaceae</taxon>
        <taxon>Epidendroideae</taxon>
        <taxon>Malaxideae</taxon>
        <taxon>Dendrobiinae</taxon>
        <taxon>Dendrobium</taxon>
    </lineage>
</organism>
<gene>
    <name evidence="2" type="ORF">IEQ34_018046</name>
</gene>
<dbReference type="AlphaFoldDB" id="A0AAV7GDR4"/>
<comment type="caution">
    <text evidence="2">The sequence shown here is derived from an EMBL/GenBank/DDBJ whole genome shotgun (WGS) entry which is preliminary data.</text>
</comment>
<name>A0AAV7GDR4_DENCH</name>
<reference evidence="2 3" key="1">
    <citation type="journal article" date="2021" name="Hortic Res">
        <title>Chromosome-scale assembly of the Dendrobium chrysotoxum genome enhances the understanding of orchid evolution.</title>
        <authorList>
            <person name="Zhang Y."/>
            <person name="Zhang G.Q."/>
            <person name="Zhang D."/>
            <person name="Liu X.D."/>
            <person name="Xu X.Y."/>
            <person name="Sun W.H."/>
            <person name="Yu X."/>
            <person name="Zhu X."/>
            <person name="Wang Z.W."/>
            <person name="Zhao X."/>
            <person name="Zhong W.Y."/>
            <person name="Chen H."/>
            <person name="Yin W.L."/>
            <person name="Huang T."/>
            <person name="Niu S.C."/>
            <person name="Liu Z.J."/>
        </authorList>
    </citation>
    <scope>NUCLEOTIDE SEQUENCE [LARGE SCALE GENOMIC DNA]</scope>
    <source>
        <strain evidence="2">Lindl</strain>
    </source>
</reference>
<keyword evidence="1" id="KW-0833">Ubl conjugation pathway</keyword>
<evidence type="ECO:0000313" key="3">
    <source>
        <dbReference type="Proteomes" id="UP000775213"/>
    </source>
</evidence>
<dbReference type="Proteomes" id="UP000775213">
    <property type="component" value="Unassembled WGS sequence"/>
</dbReference>
<evidence type="ECO:0000313" key="2">
    <source>
        <dbReference type="EMBL" id="KAH0453722.1"/>
    </source>
</evidence>
<accession>A0AAV7GDR4</accession>
<keyword evidence="3" id="KW-1185">Reference proteome</keyword>
<evidence type="ECO:0000256" key="1">
    <source>
        <dbReference type="ARBA" id="ARBA00022786"/>
    </source>
</evidence>
<sequence>MLGDQVEDLWDKVDQIEVSIDHLRQQLIGERRNEVSTKNYVKKMRVESEQMIEVVLNDQLGKKVQMKRNKDYNIGDLKKLEAA</sequence>
<dbReference type="PANTHER" id="PTHR13042">
    <property type="entry name" value="UBIQUITIN-LIKE PROTEIN 5"/>
    <property type="match status" value="1"/>
</dbReference>
<proteinExistence type="predicted"/>
<dbReference type="EMBL" id="JAGFBR010000016">
    <property type="protein sequence ID" value="KAH0453722.1"/>
    <property type="molecule type" value="Genomic_DNA"/>
</dbReference>
<protein>
    <submittedName>
        <fullName evidence="2">Uncharacterized protein</fullName>
    </submittedName>
</protein>